<feature type="domain" description="PknH-like extracellular" evidence="2">
    <location>
        <begin position="41"/>
        <end position="196"/>
    </location>
</feature>
<reference evidence="4 6" key="3">
    <citation type="submission" date="2016-12" db="EMBL/GenBank/DDBJ databases">
        <title>The new phylogeny of genus Mycobacterium.</title>
        <authorList>
            <person name="Tortoli E."/>
            <person name="Trovato A."/>
            <person name="Cirillo D.M."/>
        </authorList>
    </citation>
    <scope>NUCLEOTIDE SEQUENCE [LARGE SCALE GENOMIC DNA]</scope>
    <source>
        <strain evidence="4 6">DSM 44942</strain>
    </source>
</reference>
<dbReference type="Pfam" id="PF14032">
    <property type="entry name" value="PknH_C"/>
    <property type="match status" value="1"/>
</dbReference>
<comment type="caution">
    <text evidence="3">The sequence shown here is derived from an EMBL/GenBank/DDBJ whole genome shotgun (WGS) entry which is preliminary data.</text>
</comment>
<dbReference type="EMBL" id="MVHH01000010">
    <property type="protein sequence ID" value="OQZ99831.1"/>
    <property type="molecule type" value="Genomic_DNA"/>
</dbReference>
<dbReference type="PATRIC" id="fig|342002.3.peg.621"/>
<reference evidence="5" key="1">
    <citation type="submission" date="2015-04" db="EMBL/GenBank/DDBJ databases">
        <title>Genome sequence of Mycobacterium arupense GUC1.</title>
        <authorList>
            <person name="Greninger A.L."/>
            <person name="Cunningham G."/>
            <person name="Chiu C.Y."/>
            <person name="Miller S."/>
        </authorList>
    </citation>
    <scope>NUCLEOTIDE SEQUENCE [LARGE SCALE GENOMIC DNA]</scope>
    <source>
        <strain evidence="5">GUC1</strain>
    </source>
</reference>
<dbReference type="RefSeq" id="WP_046187745.1">
    <property type="nucleotide sequence ID" value="NZ_JACKUJ010000047.1"/>
</dbReference>
<protein>
    <submittedName>
        <fullName evidence="4">Sensor domain-containing protein</fullName>
    </submittedName>
</protein>
<dbReference type="Proteomes" id="UP000192327">
    <property type="component" value="Unassembled WGS sequence"/>
</dbReference>
<dbReference type="Gene3D" id="3.40.1000.70">
    <property type="entry name" value="PknH-like extracellular domain"/>
    <property type="match status" value="1"/>
</dbReference>
<dbReference type="InterPro" id="IPR026954">
    <property type="entry name" value="PknH-like_Extracell"/>
</dbReference>
<dbReference type="STRING" id="342002.BST15_07185"/>
<sequence>MRKWRLVPIWAVIAAVASCSRVVGGTALPLAAPPTSDGGVQLGRIMLGTARMRAILGADEQLSIIPTMDSGSPTDIDDLAATVPPPCHFIFADTEVFGSATTHFHKTTYQYPPQAAMISEGAAVYPDADASHHAFDALLAAVAGCADTAAGPGLVGEWAGDEQSLHTSAGACGRAYQLKSVVLLEVTYCGFSPSDSDLVLTNLAANVPG</sequence>
<reference evidence="3" key="2">
    <citation type="submission" date="2015-04" db="EMBL/GenBank/DDBJ databases">
        <title>Genome sequence of Mycobacterium arupense strain GUC1.</title>
        <authorList>
            <person name="Greninger A.L."/>
            <person name="Cunningham G."/>
            <person name="Chiu C.Y."/>
            <person name="Miller S."/>
        </authorList>
    </citation>
    <scope>NUCLEOTIDE SEQUENCE</scope>
    <source>
        <strain evidence="3">GUC1</strain>
    </source>
</reference>
<dbReference type="EMBL" id="LASW01000002">
    <property type="protein sequence ID" value="KKC01266.1"/>
    <property type="molecule type" value="Genomic_DNA"/>
</dbReference>
<keyword evidence="1" id="KW-0732">Signal</keyword>
<name>A0A0F5N2P2_9MYCO</name>
<organism evidence="3 5">
    <name type="scientific">Mycolicibacter arupensis</name>
    <dbReference type="NCBI Taxonomy" id="342002"/>
    <lineage>
        <taxon>Bacteria</taxon>
        <taxon>Bacillati</taxon>
        <taxon>Actinomycetota</taxon>
        <taxon>Actinomycetes</taxon>
        <taxon>Mycobacteriales</taxon>
        <taxon>Mycobacteriaceae</taxon>
        <taxon>Mycolicibacter</taxon>
    </lineage>
</organism>
<feature type="chain" id="PRO_5039551905" evidence="1">
    <location>
        <begin position="25"/>
        <end position="209"/>
    </location>
</feature>
<feature type="signal peptide" evidence="1">
    <location>
        <begin position="1"/>
        <end position="24"/>
    </location>
</feature>
<dbReference type="AlphaFoldDB" id="A0A0F5N2P2"/>
<evidence type="ECO:0000313" key="6">
    <source>
        <dbReference type="Proteomes" id="UP000192327"/>
    </source>
</evidence>
<dbReference type="PROSITE" id="PS51257">
    <property type="entry name" value="PROKAR_LIPOPROTEIN"/>
    <property type="match status" value="1"/>
</dbReference>
<accession>A0A0F5N2P2</accession>
<evidence type="ECO:0000313" key="3">
    <source>
        <dbReference type="EMBL" id="KKC01266.1"/>
    </source>
</evidence>
<dbReference type="InterPro" id="IPR038232">
    <property type="entry name" value="PknH-like_Extracell_sf"/>
</dbReference>
<gene>
    <name evidence="4" type="ORF">BST15_07185</name>
    <name evidence="3" type="ORF">WR43_00985</name>
</gene>
<evidence type="ECO:0000313" key="4">
    <source>
        <dbReference type="EMBL" id="OQZ99831.1"/>
    </source>
</evidence>
<keyword evidence="6" id="KW-1185">Reference proteome</keyword>
<evidence type="ECO:0000256" key="1">
    <source>
        <dbReference type="SAM" id="SignalP"/>
    </source>
</evidence>
<dbReference type="Proteomes" id="UP000034416">
    <property type="component" value="Unassembled WGS sequence"/>
</dbReference>
<evidence type="ECO:0000313" key="5">
    <source>
        <dbReference type="Proteomes" id="UP000034416"/>
    </source>
</evidence>
<evidence type="ECO:0000259" key="2">
    <source>
        <dbReference type="Pfam" id="PF14032"/>
    </source>
</evidence>
<proteinExistence type="predicted"/>